<comment type="caution">
    <text evidence="18">The sequence shown here is derived from an EMBL/GenBank/DDBJ whole genome shotgun (WGS) entry which is preliminary data.</text>
</comment>
<dbReference type="InterPro" id="IPR016167">
    <property type="entry name" value="FAD-bd_PCMH_sub1"/>
</dbReference>
<keyword evidence="8 16" id="KW-0274">FAD</keyword>
<evidence type="ECO:0000256" key="13">
    <source>
        <dbReference type="ARBA" id="ARBA00023306"/>
    </source>
</evidence>
<evidence type="ECO:0000313" key="19">
    <source>
        <dbReference type="Proteomes" id="UP001646157"/>
    </source>
</evidence>
<keyword evidence="5 16" id="KW-0963">Cytoplasm</keyword>
<evidence type="ECO:0000256" key="10">
    <source>
        <dbReference type="ARBA" id="ARBA00022960"/>
    </source>
</evidence>
<evidence type="ECO:0000256" key="14">
    <source>
        <dbReference type="ARBA" id="ARBA00023316"/>
    </source>
</evidence>
<evidence type="ECO:0000256" key="9">
    <source>
        <dbReference type="ARBA" id="ARBA00022857"/>
    </source>
</evidence>
<feature type="active site" evidence="16">
    <location>
        <position position="176"/>
    </location>
</feature>
<dbReference type="Proteomes" id="UP001646157">
    <property type="component" value="Unassembled WGS sequence"/>
</dbReference>
<dbReference type="SUPFAM" id="SSF56176">
    <property type="entry name" value="FAD-binding/transporter-associated domain-like"/>
    <property type="match status" value="1"/>
</dbReference>
<dbReference type="InterPro" id="IPR016166">
    <property type="entry name" value="FAD-bd_PCMH"/>
</dbReference>
<dbReference type="SUPFAM" id="SSF56194">
    <property type="entry name" value="Uridine diphospho-N-Acetylenolpyruvylglucosamine reductase, MurB, C-terminal domain"/>
    <property type="match status" value="1"/>
</dbReference>
<evidence type="ECO:0000256" key="6">
    <source>
        <dbReference type="ARBA" id="ARBA00022618"/>
    </source>
</evidence>
<name>A0ABS2NFV2_9BACI</name>
<evidence type="ECO:0000256" key="4">
    <source>
        <dbReference type="ARBA" id="ARBA00004752"/>
    </source>
</evidence>
<feature type="domain" description="FAD-binding PCMH-type" evidence="17">
    <location>
        <begin position="32"/>
        <end position="198"/>
    </location>
</feature>
<comment type="pathway">
    <text evidence="4 16">Cell wall biogenesis; peptidoglycan biosynthesis.</text>
</comment>
<keyword evidence="13 16" id="KW-0131">Cell cycle</keyword>
<keyword evidence="19" id="KW-1185">Reference proteome</keyword>
<dbReference type="NCBIfam" id="TIGR00179">
    <property type="entry name" value="murB"/>
    <property type="match status" value="1"/>
</dbReference>
<evidence type="ECO:0000313" key="18">
    <source>
        <dbReference type="EMBL" id="MBM7586742.1"/>
    </source>
</evidence>
<dbReference type="InterPro" id="IPR011601">
    <property type="entry name" value="MurB_C"/>
</dbReference>
<sequence length="304" mass="33469">MYIHQLLNELEEQNVGSIKANEPLSNHTTIKIGGPADLFVEPASIEDLKRTLKLIKKYQVPWRTIGRGSNLLVSDKGIEGVVIKLGKSLDEFKVNDTEIIVGAGYSFIVLANVLSRQGLKGLEFAGGIPGSIGGAVYMNAGAHGSEISNVLTNALILFPDGSMEWLSKDDLGFSYRTSILQKSRPGIVVKAQLKLEKGDKETITKKMQEHKHYRKKTQPWNLPCAGSIFRNPLPDYAGKLVEKAGLRGHKIGGAQISKMHGNFIVNTGDAKADDVFSLIEHVKNTIFDKYQINLETEVEIIDMK</sequence>
<dbReference type="InterPro" id="IPR003170">
    <property type="entry name" value="MurB"/>
</dbReference>
<protein>
    <recommendedName>
        <fullName evidence="16">UDP-N-acetylenolpyruvoylglucosamine reductase</fullName>
        <ecNumber evidence="16">1.3.1.98</ecNumber>
    </recommendedName>
    <alternativeName>
        <fullName evidence="16">UDP-N-acetylmuramate dehydrogenase</fullName>
    </alternativeName>
</protein>
<keyword evidence="11 16" id="KW-0573">Peptidoglycan synthesis</keyword>
<keyword evidence="9 16" id="KW-0521">NADP</keyword>
<dbReference type="Pfam" id="PF01565">
    <property type="entry name" value="FAD_binding_4"/>
    <property type="match status" value="1"/>
</dbReference>
<dbReference type="PROSITE" id="PS51387">
    <property type="entry name" value="FAD_PCMH"/>
    <property type="match status" value="1"/>
</dbReference>
<comment type="cofactor">
    <cofactor evidence="1 16">
        <name>FAD</name>
        <dbReference type="ChEBI" id="CHEBI:57692"/>
    </cofactor>
</comment>
<comment type="catalytic activity">
    <reaction evidence="15 16">
        <text>UDP-N-acetyl-alpha-D-muramate + NADP(+) = UDP-N-acetyl-3-O-(1-carboxyvinyl)-alpha-D-glucosamine + NADPH + H(+)</text>
        <dbReference type="Rhea" id="RHEA:12248"/>
        <dbReference type="ChEBI" id="CHEBI:15378"/>
        <dbReference type="ChEBI" id="CHEBI:57783"/>
        <dbReference type="ChEBI" id="CHEBI:58349"/>
        <dbReference type="ChEBI" id="CHEBI:68483"/>
        <dbReference type="ChEBI" id="CHEBI:70757"/>
        <dbReference type="EC" id="1.3.1.98"/>
    </reaction>
</comment>
<evidence type="ECO:0000256" key="5">
    <source>
        <dbReference type="ARBA" id="ARBA00022490"/>
    </source>
</evidence>
<dbReference type="InterPro" id="IPR036318">
    <property type="entry name" value="FAD-bd_PCMH-like_sf"/>
</dbReference>
<dbReference type="EMBL" id="JAFBDZ010000003">
    <property type="protein sequence ID" value="MBM7586742.1"/>
    <property type="molecule type" value="Genomic_DNA"/>
</dbReference>
<evidence type="ECO:0000256" key="15">
    <source>
        <dbReference type="ARBA" id="ARBA00048914"/>
    </source>
</evidence>
<feature type="active site" description="Proton donor" evidence="16">
    <location>
        <position position="227"/>
    </location>
</feature>
<dbReference type="Gene3D" id="3.30.43.10">
    <property type="entry name" value="Uridine Diphospho-n-acetylenolpyruvylglucosamine Reductase, domain 2"/>
    <property type="match status" value="1"/>
</dbReference>
<keyword evidence="12 16" id="KW-0560">Oxidoreductase</keyword>
<keyword evidence="14 16" id="KW-0961">Cell wall biogenesis/degradation</keyword>
<evidence type="ECO:0000256" key="1">
    <source>
        <dbReference type="ARBA" id="ARBA00001974"/>
    </source>
</evidence>
<reference evidence="18 19" key="1">
    <citation type="submission" date="2021-01" db="EMBL/GenBank/DDBJ databases">
        <title>Genomic Encyclopedia of Type Strains, Phase IV (KMG-IV): sequencing the most valuable type-strain genomes for metagenomic binning, comparative biology and taxonomic classification.</title>
        <authorList>
            <person name="Goeker M."/>
        </authorList>
    </citation>
    <scope>NUCLEOTIDE SEQUENCE [LARGE SCALE GENOMIC DNA]</scope>
    <source>
        <strain evidence="18 19">DSM 24834</strain>
    </source>
</reference>
<evidence type="ECO:0000256" key="2">
    <source>
        <dbReference type="ARBA" id="ARBA00003921"/>
    </source>
</evidence>
<evidence type="ECO:0000256" key="7">
    <source>
        <dbReference type="ARBA" id="ARBA00022630"/>
    </source>
</evidence>
<keyword evidence="7 16" id="KW-0285">Flavoprotein</keyword>
<comment type="function">
    <text evidence="2 16">Cell wall formation.</text>
</comment>
<evidence type="ECO:0000259" key="17">
    <source>
        <dbReference type="PROSITE" id="PS51387"/>
    </source>
</evidence>
<comment type="subcellular location">
    <subcellularLocation>
        <location evidence="3 16">Cytoplasm</location>
    </subcellularLocation>
</comment>
<evidence type="ECO:0000256" key="16">
    <source>
        <dbReference type="HAMAP-Rule" id="MF_00037"/>
    </source>
</evidence>
<dbReference type="Gene3D" id="3.90.78.10">
    <property type="entry name" value="UDP-N-acetylenolpyruvoylglucosamine reductase, C-terminal domain"/>
    <property type="match status" value="1"/>
</dbReference>
<feature type="active site" evidence="16">
    <location>
        <position position="297"/>
    </location>
</feature>
<organism evidence="18 19">
    <name type="scientific">Rossellomorea pakistanensis</name>
    <dbReference type="NCBI Taxonomy" id="992288"/>
    <lineage>
        <taxon>Bacteria</taxon>
        <taxon>Bacillati</taxon>
        <taxon>Bacillota</taxon>
        <taxon>Bacilli</taxon>
        <taxon>Bacillales</taxon>
        <taxon>Bacillaceae</taxon>
        <taxon>Rossellomorea</taxon>
    </lineage>
</organism>
<evidence type="ECO:0000256" key="12">
    <source>
        <dbReference type="ARBA" id="ARBA00023002"/>
    </source>
</evidence>
<dbReference type="HAMAP" id="MF_00037">
    <property type="entry name" value="MurB"/>
    <property type="match status" value="1"/>
</dbReference>
<proteinExistence type="inferred from homology"/>
<comment type="similarity">
    <text evidence="16">Belongs to the MurB family.</text>
</comment>
<dbReference type="EC" id="1.3.1.98" evidence="16"/>
<dbReference type="Pfam" id="PF02873">
    <property type="entry name" value="MurB_C"/>
    <property type="match status" value="1"/>
</dbReference>
<keyword evidence="10 16" id="KW-0133">Cell shape</keyword>
<keyword evidence="6 16" id="KW-0132">Cell division</keyword>
<dbReference type="PANTHER" id="PTHR21071:SF5">
    <property type="entry name" value="UDP-N-ACETYLENOLPYRUVOYLGLUCOSAMINE REDUCTASE"/>
    <property type="match status" value="1"/>
</dbReference>
<dbReference type="InterPro" id="IPR016169">
    <property type="entry name" value="FAD-bd_PCMH_sub2"/>
</dbReference>
<dbReference type="NCBIfam" id="NF010480">
    <property type="entry name" value="PRK13905.1"/>
    <property type="match status" value="1"/>
</dbReference>
<dbReference type="Gene3D" id="3.30.465.10">
    <property type="match status" value="1"/>
</dbReference>
<dbReference type="PANTHER" id="PTHR21071">
    <property type="entry name" value="UDP-N-ACETYLENOLPYRUVOYLGLUCOSAMINE REDUCTASE"/>
    <property type="match status" value="1"/>
</dbReference>
<dbReference type="GO" id="GO:0008762">
    <property type="term" value="F:UDP-N-acetylmuramate dehydrogenase activity"/>
    <property type="evidence" value="ECO:0007669"/>
    <property type="project" value="UniProtKB-EC"/>
</dbReference>
<dbReference type="InterPro" id="IPR036635">
    <property type="entry name" value="MurB_C_sf"/>
</dbReference>
<evidence type="ECO:0000256" key="3">
    <source>
        <dbReference type="ARBA" id="ARBA00004496"/>
    </source>
</evidence>
<gene>
    <name evidence="16" type="primary">murB</name>
    <name evidence="18" type="ORF">JOC86_003294</name>
</gene>
<dbReference type="InterPro" id="IPR006094">
    <property type="entry name" value="Oxid_FAD_bind_N"/>
</dbReference>
<evidence type="ECO:0000256" key="11">
    <source>
        <dbReference type="ARBA" id="ARBA00022984"/>
    </source>
</evidence>
<accession>A0ABS2NFV2</accession>
<evidence type="ECO:0000256" key="8">
    <source>
        <dbReference type="ARBA" id="ARBA00022827"/>
    </source>
</evidence>